<evidence type="ECO:0000313" key="3">
    <source>
        <dbReference type="EMBL" id="KLT42980.1"/>
    </source>
</evidence>
<feature type="transmembrane region" description="Helical" evidence="2">
    <location>
        <begin position="24"/>
        <end position="45"/>
    </location>
</feature>
<protein>
    <submittedName>
        <fullName evidence="3">Uncharacterized protein</fullName>
    </submittedName>
</protein>
<keyword evidence="2" id="KW-0472">Membrane</keyword>
<sequence>MPPAPTSDTYAPVARHEHAHAGRLIGAIAFGLVVGAGLFTLIYFLRRWRRRSRVRIDHFPLPYDADQGYPLEALGLSSAPSSPVGNKSPPALYPSLSHPSLSLPDLQYSDLRLDPTPSGSGTSGGGGGSASASASVEPPSPSTKRPRRERRRRSEVTVHATDAGPADAPGVTVLPPMYDPSWSRD</sequence>
<organism evidence="3 4">
    <name type="scientific">Cutaneotrichosporon oleaginosum</name>
    <dbReference type="NCBI Taxonomy" id="879819"/>
    <lineage>
        <taxon>Eukaryota</taxon>
        <taxon>Fungi</taxon>
        <taxon>Dikarya</taxon>
        <taxon>Basidiomycota</taxon>
        <taxon>Agaricomycotina</taxon>
        <taxon>Tremellomycetes</taxon>
        <taxon>Trichosporonales</taxon>
        <taxon>Trichosporonaceae</taxon>
        <taxon>Cutaneotrichosporon</taxon>
    </lineage>
</organism>
<keyword evidence="2" id="KW-1133">Transmembrane helix</keyword>
<gene>
    <name evidence="3" type="ORF">CC85DRAFT_69249</name>
</gene>
<dbReference type="RefSeq" id="XP_018279471.1">
    <property type="nucleotide sequence ID" value="XM_018427346.1"/>
</dbReference>
<evidence type="ECO:0000256" key="2">
    <source>
        <dbReference type="SAM" id="Phobius"/>
    </source>
</evidence>
<keyword evidence="2" id="KW-0812">Transmembrane</keyword>
<evidence type="ECO:0000256" key="1">
    <source>
        <dbReference type="SAM" id="MobiDB-lite"/>
    </source>
</evidence>
<dbReference type="AlphaFoldDB" id="A0A0J0XPE6"/>
<dbReference type="Proteomes" id="UP000053611">
    <property type="component" value="Unassembled WGS sequence"/>
</dbReference>
<reference evidence="3 4" key="1">
    <citation type="submission" date="2015-03" db="EMBL/GenBank/DDBJ databases">
        <title>Genomics and transcriptomics of the oil-accumulating basidiomycete yeast T. oleaginosus allow insights into substrate utilization and the diverse evolutionary trajectories of mating systems in fungi.</title>
        <authorList>
            <consortium name="DOE Joint Genome Institute"/>
            <person name="Kourist R."/>
            <person name="Kracht O."/>
            <person name="Bracharz F."/>
            <person name="Lipzen A."/>
            <person name="Nolan M."/>
            <person name="Ohm R."/>
            <person name="Grigoriev I."/>
            <person name="Sun S."/>
            <person name="Heitman J."/>
            <person name="Bruck T."/>
            <person name="Nowrousian M."/>
        </authorList>
    </citation>
    <scope>NUCLEOTIDE SEQUENCE [LARGE SCALE GENOMIC DNA]</scope>
    <source>
        <strain evidence="3 4">IBC0246</strain>
    </source>
</reference>
<dbReference type="GeneID" id="28987949"/>
<accession>A0A0J0XPE6</accession>
<evidence type="ECO:0000313" key="4">
    <source>
        <dbReference type="Proteomes" id="UP000053611"/>
    </source>
</evidence>
<feature type="region of interest" description="Disordered" evidence="1">
    <location>
        <begin position="78"/>
        <end position="185"/>
    </location>
</feature>
<feature type="compositionally biased region" description="Low complexity" evidence="1">
    <location>
        <begin position="88"/>
        <end position="106"/>
    </location>
</feature>
<keyword evidence="4" id="KW-1185">Reference proteome</keyword>
<name>A0A0J0XPE6_9TREE</name>
<dbReference type="EMBL" id="KQ087199">
    <property type="protein sequence ID" value="KLT42980.1"/>
    <property type="molecule type" value="Genomic_DNA"/>
</dbReference>
<proteinExistence type="predicted"/>
<feature type="compositionally biased region" description="Basic residues" evidence="1">
    <location>
        <begin position="144"/>
        <end position="153"/>
    </location>
</feature>